<keyword evidence="11 13" id="KW-0472">Membrane</keyword>
<name>A0A1G5WIT3_9HYPH</name>
<evidence type="ECO:0000259" key="14">
    <source>
        <dbReference type="Pfam" id="PF01292"/>
    </source>
</evidence>
<feature type="transmembrane region" description="Helical" evidence="13">
    <location>
        <begin position="12"/>
        <end position="34"/>
    </location>
</feature>
<feature type="transmembrane region" description="Helical" evidence="13">
    <location>
        <begin position="140"/>
        <end position="161"/>
    </location>
</feature>
<reference evidence="15 16" key="1">
    <citation type="submission" date="2016-10" db="EMBL/GenBank/DDBJ databases">
        <authorList>
            <person name="de Groot N.N."/>
        </authorList>
    </citation>
    <scope>NUCLEOTIDE SEQUENCE [LARGE SCALE GENOMIC DNA]</scope>
    <source>
        <strain evidence="15 16">CGMCC 1.12097</strain>
    </source>
</reference>
<evidence type="ECO:0000256" key="4">
    <source>
        <dbReference type="ARBA" id="ARBA00022475"/>
    </source>
</evidence>
<evidence type="ECO:0000256" key="7">
    <source>
        <dbReference type="ARBA" id="ARBA00022723"/>
    </source>
</evidence>
<evidence type="ECO:0000256" key="2">
    <source>
        <dbReference type="ARBA" id="ARBA00004651"/>
    </source>
</evidence>
<dbReference type="GO" id="GO:0022904">
    <property type="term" value="P:respiratory electron transport chain"/>
    <property type="evidence" value="ECO:0007669"/>
    <property type="project" value="InterPro"/>
</dbReference>
<evidence type="ECO:0000256" key="10">
    <source>
        <dbReference type="ARBA" id="ARBA00023004"/>
    </source>
</evidence>
<evidence type="ECO:0000256" key="8">
    <source>
        <dbReference type="ARBA" id="ARBA00022982"/>
    </source>
</evidence>
<feature type="domain" description="Cytochrome b561 bacterial/Ni-hydrogenase" evidence="14">
    <location>
        <begin position="6"/>
        <end position="174"/>
    </location>
</feature>
<keyword evidence="6 13" id="KW-0812">Transmembrane</keyword>
<dbReference type="OrthoDB" id="1247465at2"/>
<keyword evidence="3" id="KW-0813">Transport</keyword>
<evidence type="ECO:0000256" key="11">
    <source>
        <dbReference type="ARBA" id="ARBA00023136"/>
    </source>
</evidence>
<evidence type="ECO:0000313" key="16">
    <source>
        <dbReference type="Proteomes" id="UP000198588"/>
    </source>
</evidence>
<sequence length="195" mass="21305">MDQVSRYHPLLVALHWVLALLIIAALALGALVMVNIPNTDPMKLEALRSHMSGGLLILILMLIRLFVRTRTRHPAPATAGNPLLDRIAWASHRMLYVAVFGMAGSGLFMAVQAGLFGIVFGGHGSLPPDFWGFPVRMVHYAFSRLLMALIALHVAAALFHSRMLRDGLLRRMSFGRRALKTNATAATLGRPHAGV</sequence>
<dbReference type="GO" id="GO:0005886">
    <property type="term" value="C:plasma membrane"/>
    <property type="evidence" value="ECO:0007669"/>
    <property type="project" value="UniProtKB-SubCell"/>
</dbReference>
<gene>
    <name evidence="15" type="ORF">SAMN02927914_01363</name>
</gene>
<keyword evidence="4" id="KW-1003">Cell membrane</keyword>
<keyword evidence="9 13" id="KW-1133">Transmembrane helix</keyword>
<protein>
    <submittedName>
        <fullName evidence="15">Cytochrome b561</fullName>
    </submittedName>
</protein>
<evidence type="ECO:0000256" key="5">
    <source>
        <dbReference type="ARBA" id="ARBA00022617"/>
    </source>
</evidence>
<organism evidence="15 16">
    <name type="scientific">Mesorhizobium qingshengii</name>
    <dbReference type="NCBI Taxonomy" id="1165689"/>
    <lineage>
        <taxon>Bacteria</taxon>
        <taxon>Pseudomonadati</taxon>
        <taxon>Pseudomonadota</taxon>
        <taxon>Alphaproteobacteria</taxon>
        <taxon>Hyphomicrobiales</taxon>
        <taxon>Phyllobacteriaceae</taxon>
        <taxon>Mesorhizobium</taxon>
    </lineage>
</organism>
<evidence type="ECO:0000256" key="12">
    <source>
        <dbReference type="ARBA" id="ARBA00037975"/>
    </source>
</evidence>
<dbReference type="InterPro" id="IPR052168">
    <property type="entry name" value="Cytochrome_b561_oxidase"/>
</dbReference>
<dbReference type="AlphaFoldDB" id="A0A1G5WIT3"/>
<dbReference type="PANTHER" id="PTHR30529:SF7">
    <property type="entry name" value="CYTOCHROME B561 BACTERIAL_NI-HYDROGENASE DOMAIN-CONTAINING PROTEIN"/>
    <property type="match status" value="1"/>
</dbReference>
<evidence type="ECO:0000256" key="9">
    <source>
        <dbReference type="ARBA" id="ARBA00022989"/>
    </source>
</evidence>
<comment type="cofactor">
    <cofactor evidence="1">
        <name>heme b</name>
        <dbReference type="ChEBI" id="CHEBI:60344"/>
    </cofactor>
</comment>
<dbReference type="GO" id="GO:0020037">
    <property type="term" value="F:heme binding"/>
    <property type="evidence" value="ECO:0007669"/>
    <property type="project" value="TreeGrafter"/>
</dbReference>
<dbReference type="InterPro" id="IPR011577">
    <property type="entry name" value="Cyt_b561_bac/Ni-Hgenase"/>
</dbReference>
<proteinExistence type="inferred from homology"/>
<dbReference type="InterPro" id="IPR016174">
    <property type="entry name" value="Di-haem_cyt_TM"/>
</dbReference>
<evidence type="ECO:0000256" key="13">
    <source>
        <dbReference type="SAM" id="Phobius"/>
    </source>
</evidence>
<dbReference type="EMBL" id="FMXM01000004">
    <property type="protein sequence ID" value="SDA57912.1"/>
    <property type="molecule type" value="Genomic_DNA"/>
</dbReference>
<comment type="subcellular location">
    <subcellularLocation>
        <location evidence="2">Cell membrane</location>
        <topology evidence="2">Multi-pass membrane protein</topology>
    </subcellularLocation>
</comment>
<feature type="transmembrane region" description="Helical" evidence="13">
    <location>
        <begin position="46"/>
        <end position="67"/>
    </location>
</feature>
<keyword evidence="8" id="KW-0249">Electron transport</keyword>
<dbReference type="GO" id="GO:0046872">
    <property type="term" value="F:metal ion binding"/>
    <property type="evidence" value="ECO:0007669"/>
    <property type="project" value="UniProtKB-KW"/>
</dbReference>
<evidence type="ECO:0000256" key="1">
    <source>
        <dbReference type="ARBA" id="ARBA00001970"/>
    </source>
</evidence>
<dbReference type="STRING" id="1165689.SAMN02927914_01363"/>
<feature type="transmembrane region" description="Helical" evidence="13">
    <location>
        <begin position="95"/>
        <end position="120"/>
    </location>
</feature>
<dbReference type="RefSeq" id="WP_091576278.1">
    <property type="nucleotide sequence ID" value="NZ_FMXM01000004.1"/>
</dbReference>
<keyword evidence="7" id="KW-0479">Metal-binding</keyword>
<evidence type="ECO:0000313" key="15">
    <source>
        <dbReference type="EMBL" id="SDA57912.1"/>
    </source>
</evidence>
<comment type="similarity">
    <text evidence="12">Belongs to the cytochrome b561 family.</text>
</comment>
<evidence type="ECO:0000256" key="3">
    <source>
        <dbReference type="ARBA" id="ARBA00022448"/>
    </source>
</evidence>
<dbReference type="Proteomes" id="UP000198588">
    <property type="component" value="Unassembled WGS sequence"/>
</dbReference>
<dbReference type="Pfam" id="PF01292">
    <property type="entry name" value="Ni_hydr_CYTB"/>
    <property type="match status" value="1"/>
</dbReference>
<dbReference type="PANTHER" id="PTHR30529">
    <property type="entry name" value="CYTOCHROME B561"/>
    <property type="match status" value="1"/>
</dbReference>
<evidence type="ECO:0000256" key="6">
    <source>
        <dbReference type="ARBA" id="ARBA00022692"/>
    </source>
</evidence>
<dbReference type="GO" id="GO:0009055">
    <property type="term" value="F:electron transfer activity"/>
    <property type="evidence" value="ECO:0007669"/>
    <property type="project" value="InterPro"/>
</dbReference>
<dbReference type="SUPFAM" id="SSF81342">
    <property type="entry name" value="Transmembrane di-heme cytochromes"/>
    <property type="match status" value="1"/>
</dbReference>
<accession>A0A1G5WIT3</accession>
<keyword evidence="5" id="KW-0349">Heme</keyword>
<keyword evidence="10" id="KW-0408">Iron</keyword>